<reference evidence="3" key="1">
    <citation type="journal article" date="2018" name="Nat. Microbiol.">
        <title>Leveraging single-cell genomics to expand the fungal tree of life.</title>
        <authorList>
            <person name="Ahrendt S.R."/>
            <person name="Quandt C.A."/>
            <person name="Ciobanu D."/>
            <person name="Clum A."/>
            <person name="Salamov A."/>
            <person name="Andreopoulos B."/>
            <person name="Cheng J.F."/>
            <person name="Woyke T."/>
            <person name="Pelin A."/>
            <person name="Henrissat B."/>
            <person name="Reynolds N.K."/>
            <person name="Benny G.L."/>
            <person name="Smith M.E."/>
            <person name="James T.Y."/>
            <person name="Grigoriev I.V."/>
        </authorList>
    </citation>
    <scope>NUCLEOTIDE SEQUENCE [LARGE SCALE GENOMIC DNA]</scope>
    <source>
        <strain evidence="3">RSA 1356</strain>
    </source>
</reference>
<sequence length="490" mass="56263">MKYIPSEVLDQIIEAADDEDALVVLSCASTRLRLRVSSRQKLWHERFERQFPQNDDNEQKWLQLYKQTSQAAACIGQTGKRAPPSQNNSLLNWFDAYCKRRLVEYRWRHGRYTVHQTTSISDTYPRGIRIQMIPCTRGKRINSPDDMPIAAQWVVATQQQPVWAMERPCWGNVDMTHVRMHKKWCSDKYLVIQAANVQTRCYILYIWRSSALWSPPRIINVGTKWSSNLELRGKWLVYWHIISAKDSQHTMRVYDLDRNTFCADILTSYSSCSILRATAESAWIVKVEHYTNSSEATAVTYTLWSVDHNQAVPFQPQVTSKATMYSGDIGDILVRRIDDSSFILWSDSEDEPDSAMSPTLVFVDVLEGAPKASLDVRWAMYQKAPEIQPITSRNLLAVKIAFDSVKMLSLHDGSEVHRTQLDCWGISGLYPPDRQWERMAKDVKWQSPKHNPVLGVDKTADIKSSPAAIVYSHEGLFTIIDYTGNAHHST</sequence>
<evidence type="ECO:0000313" key="3">
    <source>
        <dbReference type="Proteomes" id="UP000271241"/>
    </source>
</evidence>
<name>A0A4P9XVZ4_9FUNG</name>
<protein>
    <recommendedName>
        <fullName evidence="1">F-box domain-containing protein</fullName>
    </recommendedName>
</protein>
<evidence type="ECO:0000313" key="2">
    <source>
        <dbReference type="EMBL" id="RKP10467.1"/>
    </source>
</evidence>
<proteinExistence type="predicted"/>
<accession>A0A4P9XVZ4</accession>
<evidence type="ECO:0000259" key="1">
    <source>
        <dbReference type="PROSITE" id="PS50181"/>
    </source>
</evidence>
<feature type="domain" description="F-box" evidence="1">
    <location>
        <begin position="1"/>
        <end position="46"/>
    </location>
</feature>
<gene>
    <name evidence="2" type="ORF">THASP1DRAFT_27748</name>
</gene>
<dbReference type="InterPro" id="IPR001810">
    <property type="entry name" value="F-box_dom"/>
</dbReference>
<dbReference type="EMBL" id="KZ992451">
    <property type="protein sequence ID" value="RKP10467.1"/>
    <property type="molecule type" value="Genomic_DNA"/>
</dbReference>
<keyword evidence="3" id="KW-1185">Reference proteome</keyword>
<dbReference type="PROSITE" id="PS50181">
    <property type="entry name" value="FBOX"/>
    <property type="match status" value="1"/>
</dbReference>
<dbReference type="Proteomes" id="UP000271241">
    <property type="component" value="Unassembled WGS sequence"/>
</dbReference>
<organism evidence="2 3">
    <name type="scientific">Thamnocephalis sphaerospora</name>
    <dbReference type="NCBI Taxonomy" id="78915"/>
    <lineage>
        <taxon>Eukaryota</taxon>
        <taxon>Fungi</taxon>
        <taxon>Fungi incertae sedis</taxon>
        <taxon>Zoopagomycota</taxon>
        <taxon>Zoopagomycotina</taxon>
        <taxon>Zoopagomycetes</taxon>
        <taxon>Zoopagales</taxon>
        <taxon>Sigmoideomycetaceae</taxon>
        <taxon>Thamnocephalis</taxon>
    </lineage>
</organism>
<dbReference type="AlphaFoldDB" id="A0A4P9XVZ4"/>